<protein>
    <submittedName>
        <fullName evidence="1">Uncharacterized protein</fullName>
    </submittedName>
</protein>
<dbReference type="AlphaFoldDB" id="A0A1P8JZ26"/>
<reference evidence="1 2" key="1">
    <citation type="submission" date="2017-01" db="EMBL/GenBank/DDBJ databases">
        <authorList>
            <person name="Mah S.A."/>
            <person name="Swanson W.J."/>
            <person name="Moy G.W."/>
            <person name="Vacquier V.D."/>
        </authorList>
    </citation>
    <scope>NUCLEOTIDE SEQUENCE [LARGE SCALE GENOMIC DNA]</scope>
    <source>
        <strain evidence="1 2">DCY110</strain>
    </source>
</reference>
<evidence type="ECO:0000313" key="2">
    <source>
        <dbReference type="Proteomes" id="UP000186609"/>
    </source>
</evidence>
<accession>A0A1P8JZ26</accession>
<dbReference type="Proteomes" id="UP000186609">
    <property type="component" value="Chromosome"/>
</dbReference>
<dbReference type="KEGG" id="rhy:RD110_18800"/>
<proteinExistence type="predicted"/>
<sequence length="80" mass="9333">MGKIIFKAGNPPHIGWWLTKRRSSTFDFWRWWDGMHWGGPSMPTDTAELAAEWARYPTPVKTILWSDYYPPGARVARRAP</sequence>
<gene>
    <name evidence="1" type="ORF">RD110_18800</name>
</gene>
<dbReference type="STRING" id="1842727.RD110_18800"/>
<organism evidence="1 2">
    <name type="scientific">Rhodoferax koreensis</name>
    <dbReference type="NCBI Taxonomy" id="1842727"/>
    <lineage>
        <taxon>Bacteria</taxon>
        <taxon>Pseudomonadati</taxon>
        <taxon>Pseudomonadota</taxon>
        <taxon>Betaproteobacteria</taxon>
        <taxon>Burkholderiales</taxon>
        <taxon>Comamonadaceae</taxon>
        <taxon>Rhodoferax</taxon>
    </lineage>
</organism>
<dbReference type="EMBL" id="CP019236">
    <property type="protein sequence ID" value="APW39004.1"/>
    <property type="molecule type" value="Genomic_DNA"/>
</dbReference>
<name>A0A1P8JZ26_9BURK</name>
<evidence type="ECO:0000313" key="1">
    <source>
        <dbReference type="EMBL" id="APW39004.1"/>
    </source>
</evidence>
<keyword evidence="2" id="KW-1185">Reference proteome</keyword>